<evidence type="ECO:0008006" key="2">
    <source>
        <dbReference type="Google" id="ProtNLM"/>
    </source>
</evidence>
<name>A0A7S4R2A2_9STRA</name>
<dbReference type="EMBL" id="HBNS01014775">
    <property type="protein sequence ID" value="CAE4601407.1"/>
    <property type="molecule type" value="Transcribed_RNA"/>
</dbReference>
<sequence length="452" mass="50770">MTSLPTNNYEGNDTAMFRSCMVQSRHSGNGSNHFLPSRGTEKAERKFSMSLSTPQQSKEANKDSFVKTVWEIGSIDTLPNAANIFPLERSRVSVNGGVSPNTIGQRIVDCLKYLSITIVSKRRYKLVAESLDCDVRFNIKLYKEKYDCDDVSSSEGYRVMVELQKKSGCSINFASIARTILQMAESGKYNRHYEEDILPPCGSPLSPPPNKQAIEDPLALALMRYRSSIEMEEENISFLSLDLKRTAASIRSNRMDLSLLGMKKLVFLTSTHITSNSTALFVAKLVLGNDVVDSKDDSLDLSSLIKSFVSVDICDEEDVKDNTFFGEYVNKMHYYALTVLANSMHVVWSSYGGEFGYLQQILCTDGWLEKKHGLLPRLIDKLVHSEKRPYDAYQVMRCLNIVFQVSSPKVNLKAMEWGAMSAIYSARDIGHSCHSLLERESELAMKTLINAI</sequence>
<protein>
    <recommendedName>
        <fullName evidence="2">KA1 domain-containing protein</fullName>
    </recommendedName>
</protein>
<evidence type="ECO:0000313" key="1">
    <source>
        <dbReference type="EMBL" id="CAE4601407.1"/>
    </source>
</evidence>
<reference evidence="1" key="1">
    <citation type="submission" date="2021-01" db="EMBL/GenBank/DDBJ databases">
        <authorList>
            <person name="Corre E."/>
            <person name="Pelletier E."/>
            <person name="Niang G."/>
            <person name="Scheremetjew M."/>
            <person name="Finn R."/>
            <person name="Kale V."/>
            <person name="Holt S."/>
            <person name="Cochrane G."/>
            <person name="Meng A."/>
            <person name="Brown T."/>
            <person name="Cohen L."/>
        </authorList>
    </citation>
    <scope>NUCLEOTIDE SEQUENCE</scope>
    <source>
        <strain evidence="1">GSO104</strain>
    </source>
</reference>
<proteinExistence type="predicted"/>
<gene>
    <name evidence="1" type="ORF">DBRI00130_LOCUS11874</name>
</gene>
<dbReference type="AlphaFoldDB" id="A0A7S4R2A2"/>
<accession>A0A7S4R2A2</accession>
<organism evidence="1">
    <name type="scientific">Ditylum brightwellii</name>
    <dbReference type="NCBI Taxonomy" id="49249"/>
    <lineage>
        <taxon>Eukaryota</taxon>
        <taxon>Sar</taxon>
        <taxon>Stramenopiles</taxon>
        <taxon>Ochrophyta</taxon>
        <taxon>Bacillariophyta</taxon>
        <taxon>Mediophyceae</taxon>
        <taxon>Lithodesmiophycidae</taxon>
        <taxon>Lithodesmiales</taxon>
        <taxon>Lithodesmiaceae</taxon>
        <taxon>Ditylum</taxon>
    </lineage>
</organism>